<sequence>TFHRESPDSKFWFLVIGHGMGMHAEALPTGNLMMIVKLLVAYEFVYCTTVGIVKISIFLMYARIFLTRSFCIATYILGSIVISWVIAIFCVSVFQCTPIAKAWNTSFPGTCINLKDSFVGNAVPNILTDIAILSLPMRDVWGLQTTLVHRLTVIAVFFAGQFVCSPFPRRHILPRCQRSILTNLLNSVIFTSAYRFSTLFQFQPTDTSWTLAEACTLCRIETSSGIISACIPTLRPLFVMLSSKFGSHPGTSRTRTADGKASGLQSFAADGTALRPANESLSKTRVQLHVSQNDSLGDEVPLNTTVVTRVQWQETTFDGTRKW</sequence>
<protein>
    <recommendedName>
        <fullName evidence="7">Rhodopsin domain-containing protein</fullName>
    </recommendedName>
</protein>
<dbReference type="PANTHER" id="PTHR33048:SF151">
    <property type="entry name" value="INTEGRAL MEMBRANE PROTEIN"/>
    <property type="match status" value="1"/>
</dbReference>
<keyword evidence="4 6" id="KW-0472">Membrane</keyword>
<dbReference type="PANTHER" id="PTHR33048">
    <property type="entry name" value="PTH11-LIKE INTEGRAL MEMBRANE PROTEIN (AFU_ORTHOLOGUE AFUA_5G11245)"/>
    <property type="match status" value="1"/>
</dbReference>
<dbReference type="InterPro" id="IPR049326">
    <property type="entry name" value="Rhodopsin_dom_fungi"/>
</dbReference>
<feature type="domain" description="Rhodopsin" evidence="7">
    <location>
        <begin position="14"/>
        <end position="239"/>
    </location>
</feature>
<proteinExistence type="inferred from homology"/>
<comment type="similarity">
    <text evidence="5">Belongs to the SAT4 family.</text>
</comment>
<reference evidence="8" key="1">
    <citation type="submission" date="2022-12" db="EMBL/GenBank/DDBJ databases">
        <authorList>
            <person name="Petersen C."/>
        </authorList>
    </citation>
    <scope>NUCLEOTIDE SEQUENCE</scope>
    <source>
        <strain evidence="8">IBT 15544</strain>
    </source>
</reference>
<keyword evidence="3 6" id="KW-1133">Transmembrane helix</keyword>
<accession>A0A9W9M6T3</accession>
<dbReference type="EMBL" id="JAPQKR010000016">
    <property type="protein sequence ID" value="KAJ5191395.1"/>
    <property type="molecule type" value="Genomic_DNA"/>
</dbReference>
<comment type="caution">
    <text evidence="8">The sequence shown here is derived from an EMBL/GenBank/DDBJ whole genome shotgun (WGS) entry which is preliminary data.</text>
</comment>
<evidence type="ECO:0000313" key="9">
    <source>
        <dbReference type="Proteomes" id="UP001150904"/>
    </source>
</evidence>
<comment type="subcellular location">
    <subcellularLocation>
        <location evidence="1">Membrane</location>
        <topology evidence="1">Multi-pass membrane protein</topology>
    </subcellularLocation>
</comment>
<evidence type="ECO:0000256" key="5">
    <source>
        <dbReference type="ARBA" id="ARBA00038359"/>
    </source>
</evidence>
<organism evidence="8 9">
    <name type="scientific">Penicillium cinerascens</name>
    <dbReference type="NCBI Taxonomy" id="70096"/>
    <lineage>
        <taxon>Eukaryota</taxon>
        <taxon>Fungi</taxon>
        <taxon>Dikarya</taxon>
        <taxon>Ascomycota</taxon>
        <taxon>Pezizomycotina</taxon>
        <taxon>Eurotiomycetes</taxon>
        <taxon>Eurotiomycetidae</taxon>
        <taxon>Eurotiales</taxon>
        <taxon>Aspergillaceae</taxon>
        <taxon>Penicillium</taxon>
    </lineage>
</organism>
<dbReference type="GeneID" id="83184737"/>
<dbReference type="GO" id="GO:0016020">
    <property type="term" value="C:membrane"/>
    <property type="evidence" value="ECO:0007669"/>
    <property type="project" value="UniProtKB-SubCell"/>
</dbReference>
<gene>
    <name evidence="8" type="ORF">N7498_010380</name>
</gene>
<evidence type="ECO:0000256" key="2">
    <source>
        <dbReference type="ARBA" id="ARBA00022692"/>
    </source>
</evidence>
<dbReference type="OrthoDB" id="10017208at2759"/>
<keyword evidence="9" id="KW-1185">Reference proteome</keyword>
<evidence type="ECO:0000313" key="8">
    <source>
        <dbReference type="EMBL" id="KAJ5191395.1"/>
    </source>
</evidence>
<dbReference type="AlphaFoldDB" id="A0A9W9M6T3"/>
<dbReference type="Proteomes" id="UP001150904">
    <property type="component" value="Unassembled WGS sequence"/>
</dbReference>
<name>A0A9W9M6T3_9EURO</name>
<dbReference type="RefSeq" id="XP_058304335.1">
    <property type="nucleotide sequence ID" value="XM_058457436.1"/>
</dbReference>
<evidence type="ECO:0000259" key="7">
    <source>
        <dbReference type="Pfam" id="PF20684"/>
    </source>
</evidence>
<dbReference type="Pfam" id="PF20684">
    <property type="entry name" value="Fung_rhodopsin"/>
    <property type="match status" value="1"/>
</dbReference>
<feature type="non-terminal residue" evidence="8">
    <location>
        <position position="1"/>
    </location>
</feature>
<evidence type="ECO:0000256" key="3">
    <source>
        <dbReference type="ARBA" id="ARBA00022989"/>
    </source>
</evidence>
<evidence type="ECO:0000256" key="1">
    <source>
        <dbReference type="ARBA" id="ARBA00004141"/>
    </source>
</evidence>
<feature type="transmembrane region" description="Helical" evidence="6">
    <location>
        <begin position="39"/>
        <end position="60"/>
    </location>
</feature>
<evidence type="ECO:0000256" key="6">
    <source>
        <dbReference type="SAM" id="Phobius"/>
    </source>
</evidence>
<keyword evidence="2 6" id="KW-0812">Transmembrane</keyword>
<evidence type="ECO:0000256" key="4">
    <source>
        <dbReference type="ARBA" id="ARBA00023136"/>
    </source>
</evidence>
<reference evidence="8" key="2">
    <citation type="journal article" date="2023" name="IMA Fungus">
        <title>Comparative genomic study of the Penicillium genus elucidates a diverse pangenome and 15 lateral gene transfer events.</title>
        <authorList>
            <person name="Petersen C."/>
            <person name="Sorensen T."/>
            <person name="Nielsen M.R."/>
            <person name="Sondergaard T.E."/>
            <person name="Sorensen J.L."/>
            <person name="Fitzpatrick D.A."/>
            <person name="Frisvad J.C."/>
            <person name="Nielsen K.L."/>
        </authorList>
    </citation>
    <scope>NUCLEOTIDE SEQUENCE</scope>
    <source>
        <strain evidence="8">IBT 15544</strain>
    </source>
</reference>
<dbReference type="InterPro" id="IPR052337">
    <property type="entry name" value="SAT4-like"/>
</dbReference>
<feature type="transmembrane region" description="Helical" evidence="6">
    <location>
        <begin position="72"/>
        <end position="94"/>
    </location>
</feature>